<name>A0A4Y2S2Z7_ARAVE</name>
<dbReference type="PANTHER" id="PTHR47331:SF1">
    <property type="entry name" value="GAG-LIKE PROTEIN"/>
    <property type="match status" value="1"/>
</dbReference>
<sequence>MQTHLLKTFVSNRVVEIQSLCSKCQWRHFSSNNNPADVLSRSTDATDLRGNDILWQGRSSGFVIFQILKSILVLRIKLLNKNWKQPLFKNCLHKNRENAFLTAAELDYAEKMLIKQVQSTTFAKEITALQEGNSVPVSSKLKSLDPFLDSNSILRVGVV</sequence>
<keyword evidence="2" id="KW-1185">Reference proteome</keyword>
<gene>
    <name evidence="1" type="ORF">AVEN_156732_1</name>
</gene>
<protein>
    <submittedName>
        <fullName evidence="1">Uncharacterized protein</fullName>
    </submittedName>
</protein>
<dbReference type="EMBL" id="BGPR01019332">
    <property type="protein sequence ID" value="GBN81625.1"/>
    <property type="molecule type" value="Genomic_DNA"/>
</dbReference>
<proteinExistence type="predicted"/>
<reference evidence="1 2" key="1">
    <citation type="journal article" date="2019" name="Sci. Rep.">
        <title>Orb-weaving spider Araneus ventricosus genome elucidates the spidroin gene catalogue.</title>
        <authorList>
            <person name="Kono N."/>
            <person name="Nakamura H."/>
            <person name="Ohtoshi R."/>
            <person name="Moran D.A.P."/>
            <person name="Shinohara A."/>
            <person name="Yoshida Y."/>
            <person name="Fujiwara M."/>
            <person name="Mori M."/>
            <person name="Tomita M."/>
            <person name="Arakawa K."/>
        </authorList>
    </citation>
    <scope>NUCLEOTIDE SEQUENCE [LARGE SCALE GENOMIC DNA]</scope>
</reference>
<dbReference type="OrthoDB" id="6435349at2759"/>
<accession>A0A4Y2S2Z7</accession>
<dbReference type="AlphaFoldDB" id="A0A4Y2S2Z7"/>
<organism evidence="1 2">
    <name type="scientific">Araneus ventricosus</name>
    <name type="common">Orbweaver spider</name>
    <name type="synonym">Epeira ventricosa</name>
    <dbReference type="NCBI Taxonomy" id="182803"/>
    <lineage>
        <taxon>Eukaryota</taxon>
        <taxon>Metazoa</taxon>
        <taxon>Ecdysozoa</taxon>
        <taxon>Arthropoda</taxon>
        <taxon>Chelicerata</taxon>
        <taxon>Arachnida</taxon>
        <taxon>Araneae</taxon>
        <taxon>Araneomorphae</taxon>
        <taxon>Entelegynae</taxon>
        <taxon>Araneoidea</taxon>
        <taxon>Araneidae</taxon>
        <taxon>Araneus</taxon>
    </lineage>
</organism>
<evidence type="ECO:0000313" key="1">
    <source>
        <dbReference type="EMBL" id="GBN81625.1"/>
    </source>
</evidence>
<comment type="caution">
    <text evidence="1">The sequence shown here is derived from an EMBL/GenBank/DDBJ whole genome shotgun (WGS) entry which is preliminary data.</text>
</comment>
<dbReference type="PANTHER" id="PTHR47331">
    <property type="entry name" value="PHD-TYPE DOMAIN-CONTAINING PROTEIN"/>
    <property type="match status" value="1"/>
</dbReference>
<evidence type="ECO:0000313" key="2">
    <source>
        <dbReference type="Proteomes" id="UP000499080"/>
    </source>
</evidence>
<dbReference type="Proteomes" id="UP000499080">
    <property type="component" value="Unassembled WGS sequence"/>
</dbReference>